<organism evidence="4 5">
    <name type="scientific">Paenibacillus pinisoli</name>
    <dbReference type="NCBI Taxonomy" id="1276110"/>
    <lineage>
        <taxon>Bacteria</taxon>
        <taxon>Bacillati</taxon>
        <taxon>Bacillota</taxon>
        <taxon>Bacilli</taxon>
        <taxon>Bacillales</taxon>
        <taxon>Paenibacillaceae</taxon>
        <taxon>Paenibacillus</taxon>
    </lineage>
</organism>
<comment type="caution">
    <text evidence="4">The sequence shown here is derived from an EMBL/GenBank/DDBJ whole genome shotgun (WGS) entry which is preliminary data.</text>
</comment>
<dbReference type="RefSeq" id="WP_120106788.1">
    <property type="nucleotide sequence ID" value="NZ_QXQB01000001.1"/>
</dbReference>
<evidence type="ECO:0000313" key="4">
    <source>
        <dbReference type="EMBL" id="RJX40848.1"/>
    </source>
</evidence>
<dbReference type="SUPFAM" id="SSF52980">
    <property type="entry name" value="Restriction endonuclease-like"/>
    <property type="match status" value="1"/>
</dbReference>
<protein>
    <recommendedName>
        <fullName evidence="6">Restriction endonuclease</fullName>
    </recommendedName>
</protein>
<keyword evidence="1" id="KW-0472">Membrane</keyword>
<dbReference type="OrthoDB" id="9797274at2"/>
<evidence type="ECO:0000259" key="2">
    <source>
        <dbReference type="Pfam" id="PF01396"/>
    </source>
</evidence>
<dbReference type="PANTHER" id="PTHR30015:SF6">
    <property type="entry name" value="SLL1429 PROTEIN"/>
    <property type="match status" value="1"/>
</dbReference>
<dbReference type="GO" id="GO:0005694">
    <property type="term" value="C:chromosome"/>
    <property type="evidence" value="ECO:0007669"/>
    <property type="project" value="InterPro"/>
</dbReference>
<feature type="domain" description="DNA topoisomerase type IA zn finger" evidence="2">
    <location>
        <begin position="218"/>
        <end position="250"/>
    </location>
</feature>
<dbReference type="GO" id="GO:0009307">
    <property type="term" value="P:DNA restriction-modification system"/>
    <property type="evidence" value="ECO:0007669"/>
    <property type="project" value="InterPro"/>
</dbReference>
<dbReference type="InterPro" id="IPR013498">
    <property type="entry name" value="Topo_IA_Znf"/>
</dbReference>
<evidence type="ECO:0000259" key="3">
    <source>
        <dbReference type="Pfam" id="PF04471"/>
    </source>
</evidence>
<dbReference type="GO" id="GO:0003916">
    <property type="term" value="F:DNA topoisomerase activity"/>
    <property type="evidence" value="ECO:0007669"/>
    <property type="project" value="InterPro"/>
</dbReference>
<dbReference type="AlphaFoldDB" id="A0A3A6PN97"/>
<evidence type="ECO:0000313" key="5">
    <source>
        <dbReference type="Proteomes" id="UP000267798"/>
    </source>
</evidence>
<keyword evidence="1" id="KW-0812">Transmembrane</keyword>
<dbReference type="Pfam" id="PF04471">
    <property type="entry name" value="Mrr_cat"/>
    <property type="match status" value="1"/>
</dbReference>
<accession>A0A3A6PN97</accession>
<dbReference type="InterPro" id="IPR011335">
    <property type="entry name" value="Restrct_endonuc-II-like"/>
</dbReference>
<dbReference type="Gene3D" id="3.40.1350.10">
    <property type="match status" value="1"/>
</dbReference>
<keyword evidence="5" id="KW-1185">Reference proteome</keyword>
<dbReference type="PANTHER" id="PTHR30015">
    <property type="entry name" value="MRR RESTRICTION SYSTEM PROTEIN"/>
    <property type="match status" value="1"/>
</dbReference>
<dbReference type="Gene3D" id="3.30.65.10">
    <property type="entry name" value="Bacterial Topoisomerase I, domain 1"/>
    <property type="match status" value="1"/>
</dbReference>
<dbReference type="GO" id="GO:0015666">
    <property type="term" value="F:restriction endodeoxyribonuclease activity"/>
    <property type="evidence" value="ECO:0007669"/>
    <property type="project" value="TreeGrafter"/>
</dbReference>
<dbReference type="GO" id="GO:0006265">
    <property type="term" value="P:DNA topological change"/>
    <property type="evidence" value="ECO:0007669"/>
    <property type="project" value="InterPro"/>
</dbReference>
<keyword evidence="1" id="KW-1133">Transmembrane helix</keyword>
<dbReference type="InterPro" id="IPR007560">
    <property type="entry name" value="Restrct_endonuc_IV_Mrr"/>
</dbReference>
<dbReference type="GO" id="GO:0003677">
    <property type="term" value="F:DNA binding"/>
    <property type="evidence" value="ECO:0007669"/>
    <property type="project" value="InterPro"/>
</dbReference>
<evidence type="ECO:0008006" key="6">
    <source>
        <dbReference type="Google" id="ProtNLM"/>
    </source>
</evidence>
<evidence type="ECO:0000256" key="1">
    <source>
        <dbReference type="SAM" id="Phobius"/>
    </source>
</evidence>
<dbReference type="InterPro" id="IPR052906">
    <property type="entry name" value="Type_IV_Methyl-Rstrct_Enzyme"/>
</dbReference>
<feature type="transmembrane region" description="Helical" evidence="1">
    <location>
        <begin position="35"/>
        <end position="56"/>
    </location>
</feature>
<reference evidence="4 5" key="1">
    <citation type="submission" date="2018-09" db="EMBL/GenBank/DDBJ databases">
        <title>Paenibacillus aracenensis nov. sp. isolated from a cave in southern Spain.</title>
        <authorList>
            <person name="Jurado V."/>
            <person name="Gutierrez-Patricio S."/>
            <person name="Gonzalez-Pimentel J.L."/>
            <person name="Miller A.Z."/>
            <person name="Laiz L."/>
            <person name="Saiz-Jimenez C."/>
        </authorList>
    </citation>
    <scope>NUCLEOTIDE SEQUENCE [LARGE SCALE GENOMIC DNA]</scope>
    <source>
        <strain evidence="4 5">JCM 19203</strain>
    </source>
</reference>
<gene>
    <name evidence="4" type="ORF">D3P09_02160</name>
</gene>
<feature type="domain" description="Restriction endonuclease type IV Mrr" evidence="3">
    <location>
        <begin position="72"/>
        <end position="181"/>
    </location>
</feature>
<name>A0A3A6PN97_9BACL</name>
<proteinExistence type="predicted"/>
<dbReference type="Proteomes" id="UP000267798">
    <property type="component" value="Unassembled WGS sequence"/>
</dbReference>
<dbReference type="SUPFAM" id="SSF57783">
    <property type="entry name" value="Zinc beta-ribbon"/>
    <property type="match status" value="1"/>
</dbReference>
<dbReference type="Pfam" id="PF01396">
    <property type="entry name" value="Zn_ribbon_Top1"/>
    <property type="match status" value="1"/>
</dbReference>
<dbReference type="InterPro" id="IPR011856">
    <property type="entry name" value="tRNA_endonuc-like_dom_sf"/>
</dbReference>
<dbReference type="EMBL" id="QXQB01000001">
    <property type="protein sequence ID" value="RJX40848.1"/>
    <property type="molecule type" value="Genomic_DNA"/>
</dbReference>
<feature type="transmembrane region" description="Helical" evidence="1">
    <location>
        <begin position="12"/>
        <end position="29"/>
    </location>
</feature>
<sequence>MSRRRKKEQLDPVQSLVFLLMGGALYGGYLLTKSLAVGCVAAGSILGLYVAIVIIHNQKHAERLKRSGIADIDKMDGRKFELYLGHLFKAHGYAAEVTKSAGDFGADLVLTKASKKIVVQAKRYSKNVSLKAVQEVHTAMNHYGATEAWVVTNADYTEQAYTLAKSNGVRLINRQQLIEMILEINPETSKMPVAKQIVEHPVEELVEQPLITELDNDECPKCGYMLVKRKSSRGEFYGCMNFPKCRHTVDIA</sequence>